<feature type="domain" description="Cyclic nucleotide-binding" evidence="2">
    <location>
        <begin position="37"/>
        <end position="191"/>
    </location>
</feature>
<dbReference type="Proteomes" id="UP001347796">
    <property type="component" value="Unassembled WGS sequence"/>
</dbReference>
<dbReference type="InterPro" id="IPR018490">
    <property type="entry name" value="cNMP-bd_dom_sf"/>
</dbReference>
<reference evidence="3 4" key="1">
    <citation type="submission" date="2024-01" db="EMBL/GenBank/DDBJ databases">
        <title>The genome of the rayed Mediterranean limpet Patella caerulea (Linnaeus, 1758).</title>
        <authorList>
            <person name="Anh-Thu Weber A."/>
            <person name="Halstead-Nussloch G."/>
        </authorList>
    </citation>
    <scope>NUCLEOTIDE SEQUENCE [LARGE SCALE GENOMIC DNA]</scope>
    <source>
        <strain evidence="3">AATW-2023a</strain>
        <tissue evidence="3">Whole specimen</tissue>
    </source>
</reference>
<comment type="caution">
    <text evidence="3">The sequence shown here is derived from an EMBL/GenBank/DDBJ whole genome shotgun (WGS) entry which is preliminary data.</text>
</comment>
<dbReference type="Gene3D" id="2.60.120.10">
    <property type="entry name" value="Jelly Rolls"/>
    <property type="match status" value="2"/>
</dbReference>
<feature type="domain" description="Cyclic nucleotide-binding" evidence="2">
    <location>
        <begin position="303"/>
        <end position="366"/>
    </location>
</feature>
<evidence type="ECO:0000313" key="4">
    <source>
        <dbReference type="Proteomes" id="UP001347796"/>
    </source>
</evidence>
<keyword evidence="4" id="KW-1185">Reference proteome</keyword>
<dbReference type="CDD" id="cd00038">
    <property type="entry name" value="CAP_ED"/>
    <property type="match status" value="1"/>
</dbReference>
<dbReference type="AlphaFoldDB" id="A0AAN8FWV9"/>
<protein>
    <recommendedName>
        <fullName evidence="2">Cyclic nucleotide-binding domain-containing protein</fullName>
    </recommendedName>
</protein>
<proteinExistence type="predicted"/>
<feature type="domain" description="Cyclic nucleotide-binding" evidence="2">
    <location>
        <begin position="194"/>
        <end position="244"/>
    </location>
</feature>
<sequence length="784" mass="89976">MAHFINQVIDVISKPPERRTDTEIEAIIPWLRRRTPLFQSQQDAVLKDITRNCEYQMASHDDVILCQGERGECMYVILRGGVSVYIDATMTGEDEGYPSPVPRSPSKDGSSPEVRLGRDLDRRVFGKFIIKMESGKSFGEVALISEDATRNASIIVDTDCDFLVVGRKLFNRSLKAYEESKYEMTKTFIRSHPYFTNWSPRFKRLLELSLRREVFPFESTIVKQGDRVKGVFFIVKGEANVTVEPGRHRQQYHQLWPFEAGVDTYSIEFEWLRESRKNAILRRYENPAVIPTKPDHVTIRRKEGCGAVERKRQEKSICLCTLSDGEIIGDTELSMNLKTYMQTVVCTADTEVFMLDLKTYDRLVGRKNLGTVAKMKAHVVDKLETRLSLVAGDQIPLLRYLHYKLTETSLPSAKKLPPLKASKSLPATDVQFQYLLERFREGRAPLVLPHVPGALYYKDLMEEKARIRENVRRRTTLSLAEKVRETRRAINRRKPRSRREICESLREMADAELIMYEQPAPSQNPDLILETYRSTDNLTAAITACNSGSSLMPPATHQIDTMDTSTTQVKDTRLLPISEKAKVQNQNQNITEAINQNIETKSEPAPFVTTMQKPIETEAPPSTNLLQPPGVDKSETKSRPTSKWETPRQFVKEQIQAKYTSLNNLDQDESFEDFETSDTTLSYLESRIRSFHIRYGDKPKMSLKLPKLKRFKLDLQDDSHSKPRPGGRVWMHRKHCRFAESKIQVKGHEHVRHHMVSSLPEFTAIKQTQMVVNVMMSGRNGDQG</sequence>
<dbReference type="InterPro" id="IPR000595">
    <property type="entry name" value="cNMP-bd_dom"/>
</dbReference>
<accession>A0AAN8FWV9</accession>
<dbReference type="PANTHER" id="PTHR23011:SF28">
    <property type="entry name" value="CYCLIC NUCLEOTIDE-BINDING DOMAIN CONTAINING PROTEIN"/>
    <property type="match status" value="1"/>
</dbReference>
<gene>
    <name evidence="3" type="ORF">SNE40_022597</name>
</gene>
<name>A0AAN8FWV9_PATCE</name>
<evidence type="ECO:0000313" key="3">
    <source>
        <dbReference type="EMBL" id="KAK6165732.1"/>
    </source>
</evidence>
<organism evidence="3 4">
    <name type="scientific">Patella caerulea</name>
    <name type="common">Rayed Mediterranean limpet</name>
    <dbReference type="NCBI Taxonomy" id="87958"/>
    <lineage>
        <taxon>Eukaryota</taxon>
        <taxon>Metazoa</taxon>
        <taxon>Spiralia</taxon>
        <taxon>Lophotrochozoa</taxon>
        <taxon>Mollusca</taxon>
        <taxon>Gastropoda</taxon>
        <taxon>Patellogastropoda</taxon>
        <taxon>Patelloidea</taxon>
        <taxon>Patellidae</taxon>
        <taxon>Patella</taxon>
    </lineage>
</organism>
<dbReference type="EMBL" id="JAZGQO010000021">
    <property type="protein sequence ID" value="KAK6165732.1"/>
    <property type="molecule type" value="Genomic_DNA"/>
</dbReference>
<dbReference type="PROSITE" id="PS50042">
    <property type="entry name" value="CNMP_BINDING_3"/>
    <property type="match status" value="3"/>
</dbReference>
<evidence type="ECO:0000259" key="2">
    <source>
        <dbReference type="PROSITE" id="PS50042"/>
    </source>
</evidence>
<dbReference type="SUPFAM" id="SSF51206">
    <property type="entry name" value="cAMP-binding domain-like"/>
    <property type="match status" value="2"/>
</dbReference>
<dbReference type="PANTHER" id="PTHR23011">
    <property type="entry name" value="CYCLIC NUCLEOTIDE-BINDING DOMAIN CONTAINING PROTEIN"/>
    <property type="match status" value="1"/>
</dbReference>
<feature type="region of interest" description="Disordered" evidence="1">
    <location>
        <begin position="95"/>
        <end position="114"/>
    </location>
</feature>
<dbReference type="InterPro" id="IPR014710">
    <property type="entry name" value="RmlC-like_jellyroll"/>
</dbReference>
<feature type="region of interest" description="Disordered" evidence="1">
    <location>
        <begin position="617"/>
        <end position="646"/>
    </location>
</feature>
<evidence type="ECO:0000256" key="1">
    <source>
        <dbReference type="SAM" id="MobiDB-lite"/>
    </source>
</evidence>